<evidence type="ECO:0000313" key="1">
    <source>
        <dbReference type="EMBL" id="DAD79819.1"/>
    </source>
</evidence>
<reference evidence="1" key="1">
    <citation type="journal article" date="2021" name="Proc. Natl. Acad. Sci. U.S.A.">
        <title>A Catalog of Tens of Thousands of Viruses from Human Metagenomes Reveals Hidden Associations with Chronic Diseases.</title>
        <authorList>
            <person name="Tisza M.J."/>
            <person name="Buck C.B."/>
        </authorList>
    </citation>
    <scope>NUCLEOTIDE SEQUENCE</scope>
    <source>
        <strain evidence="1">Ctj9o3</strain>
    </source>
</reference>
<protein>
    <submittedName>
        <fullName evidence="1">Uncharacterized protein</fullName>
    </submittedName>
</protein>
<dbReference type="EMBL" id="BK014873">
    <property type="protein sequence ID" value="DAD79819.1"/>
    <property type="molecule type" value="Genomic_DNA"/>
</dbReference>
<sequence length="92" mass="10420">MKVIYDKKTGYIYTTAYTGGEITPAVIEVDNPQNLLVSKVVIEDGKEPRVEFYENPEQTKLKEIEDKLNDLTHKQQSTDLALTELAMNSVQS</sequence>
<proteinExistence type="predicted"/>
<name>A0A8S5MD05_9CAUD</name>
<organism evidence="1">
    <name type="scientific">Myoviridae sp. ctj9o3</name>
    <dbReference type="NCBI Taxonomy" id="2826688"/>
    <lineage>
        <taxon>Viruses</taxon>
        <taxon>Duplodnaviria</taxon>
        <taxon>Heunggongvirae</taxon>
        <taxon>Uroviricota</taxon>
        <taxon>Caudoviricetes</taxon>
    </lineage>
</organism>
<accession>A0A8S5MD05</accession>